<feature type="region of interest" description="Disordered" evidence="2">
    <location>
        <begin position="392"/>
        <end position="535"/>
    </location>
</feature>
<feature type="region of interest" description="Disordered" evidence="2">
    <location>
        <begin position="256"/>
        <end position="275"/>
    </location>
</feature>
<dbReference type="InterPro" id="IPR000030">
    <property type="entry name" value="PPE_dom"/>
</dbReference>
<evidence type="ECO:0000259" key="4">
    <source>
        <dbReference type="Pfam" id="PF00823"/>
    </source>
</evidence>
<keyword evidence="3" id="KW-0732">Signal</keyword>
<feature type="domain" description="PPE" evidence="4">
    <location>
        <begin position="138"/>
        <end position="289"/>
    </location>
</feature>
<feature type="signal peptide" evidence="3">
    <location>
        <begin position="1"/>
        <end position="30"/>
    </location>
</feature>
<feature type="compositionally biased region" description="Pro residues" evidence="2">
    <location>
        <begin position="450"/>
        <end position="460"/>
    </location>
</feature>
<dbReference type="SUPFAM" id="SSF140459">
    <property type="entry name" value="PE/PPE dimer-like"/>
    <property type="match status" value="1"/>
</dbReference>
<feature type="compositionally biased region" description="Basic and acidic residues" evidence="2">
    <location>
        <begin position="493"/>
        <end position="504"/>
    </location>
</feature>
<dbReference type="EMBL" id="NSFD01000056">
    <property type="protein sequence ID" value="PBA23711.1"/>
    <property type="molecule type" value="Genomic_DNA"/>
</dbReference>
<evidence type="ECO:0000313" key="5">
    <source>
        <dbReference type="EMBL" id="PBA23711.1"/>
    </source>
</evidence>
<feature type="compositionally biased region" description="Low complexity" evidence="2">
    <location>
        <begin position="392"/>
        <end position="406"/>
    </location>
</feature>
<evidence type="ECO:0000256" key="3">
    <source>
        <dbReference type="SAM" id="SignalP"/>
    </source>
</evidence>
<dbReference type="Proteomes" id="UP000217768">
    <property type="component" value="Unassembled WGS sequence"/>
</dbReference>
<gene>
    <name evidence="5" type="ORF">CKJ66_26880</name>
</gene>
<feature type="chain" id="PRO_5038786280" description="PPE domain-containing protein" evidence="3">
    <location>
        <begin position="31"/>
        <end position="535"/>
    </location>
</feature>
<dbReference type="AlphaFoldDB" id="A0A2A2ZB90"/>
<accession>A0A2A2ZB90</accession>
<name>A0A2A2ZB90_MYCAV</name>
<feature type="compositionally biased region" description="Low complexity" evidence="2">
    <location>
        <begin position="461"/>
        <end position="471"/>
    </location>
</feature>
<comment type="caution">
    <text evidence="5">The sequence shown here is derived from an EMBL/GenBank/DDBJ whole genome shotgun (WGS) entry which is preliminary data.</text>
</comment>
<protein>
    <recommendedName>
        <fullName evidence="4">PPE domain-containing protein</fullName>
    </recommendedName>
</protein>
<dbReference type="Gene3D" id="1.20.1260.20">
    <property type="entry name" value="PPE superfamily"/>
    <property type="match status" value="1"/>
</dbReference>
<evidence type="ECO:0000313" key="6">
    <source>
        <dbReference type="Proteomes" id="UP000217768"/>
    </source>
</evidence>
<feature type="compositionally biased region" description="Polar residues" evidence="2">
    <location>
        <begin position="329"/>
        <end position="346"/>
    </location>
</feature>
<organism evidence="5 6">
    <name type="scientific">Mycobacterium avium</name>
    <dbReference type="NCBI Taxonomy" id="1764"/>
    <lineage>
        <taxon>Bacteria</taxon>
        <taxon>Bacillati</taxon>
        <taxon>Actinomycetota</taxon>
        <taxon>Actinomycetes</taxon>
        <taxon>Mycobacteriales</taxon>
        <taxon>Mycobacteriaceae</taxon>
        <taxon>Mycobacterium</taxon>
        <taxon>Mycobacterium avium complex (MAC)</taxon>
    </lineage>
</organism>
<dbReference type="InterPro" id="IPR038332">
    <property type="entry name" value="PPE_sf"/>
</dbReference>
<proteinExistence type="inferred from homology"/>
<dbReference type="Pfam" id="PF00823">
    <property type="entry name" value="PPE"/>
    <property type="match status" value="1"/>
</dbReference>
<sequence length="535" mass="53056">MAGVRVDPAEVGPRLSAALSAAAAALSAPAAIPPPLPPGADPVSVAATNRVAVNAAKLSSQLAAGIPRLSEGGQAVTVALTGYVVTDAEGAANVGGQGTPAAAAAADVTPSDIPVPPAVTIPDLPFDMPAALAIVPAAPDVVDLALRSGAGESGLEAHAAGWDTAATNLTQAAQSLQQLAGGLPASWQGRDSEALSVRLQNFGRWMENSATAAGAQAHSARQVASHWSTAVADHPRAEDYEQTRQLYLAAVARANTGDPRGASDAAQHEGEMTQMKEVSARTMTTFGQSAGGTNEDVNHPGDSPRISGDGDPHLPHQGAKELGAVDDPLSQSADPTGQGDPANQTGQLAGQMMQTLMSIPTQVASAIGQSLGQVGQQIQQVGQQATQAASQAASQLGNAMGGSPSSGAGGGSPRNPLSKLGSGGDPLGGLGGGGGAGGGRTMPAGLPEQAAPPAPAPPPASTTAVPTTAVPRGGGAPMGGGMMPMGMMPHGNKGADGKEIDRNPEWFPDEPLVKDSVEVSEPIAGQRKRSRPAET</sequence>
<comment type="similarity">
    <text evidence="1">Belongs to the mycobacterial PPE family.</text>
</comment>
<evidence type="ECO:0000256" key="2">
    <source>
        <dbReference type="SAM" id="MobiDB-lite"/>
    </source>
</evidence>
<reference evidence="5 6" key="1">
    <citation type="submission" date="2017-08" db="EMBL/GenBank/DDBJ databases">
        <title>Phylogenetic analysis of Mycobacterium avium complex whole genomes.</title>
        <authorList>
            <person name="Caverly L.J."/>
            <person name="Spilker T."/>
            <person name="Lipuma J."/>
        </authorList>
    </citation>
    <scope>NUCLEOTIDE SEQUENCE [LARGE SCALE GENOMIC DNA]</scope>
    <source>
        <strain evidence="5 6">FLAC0165</strain>
    </source>
</reference>
<feature type="region of interest" description="Disordered" evidence="2">
    <location>
        <begin position="286"/>
        <end position="346"/>
    </location>
</feature>
<feature type="compositionally biased region" description="Gly residues" evidence="2">
    <location>
        <begin position="472"/>
        <end position="483"/>
    </location>
</feature>
<feature type="compositionally biased region" description="Basic residues" evidence="2">
    <location>
        <begin position="526"/>
        <end position="535"/>
    </location>
</feature>
<evidence type="ECO:0000256" key="1">
    <source>
        <dbReference type="ARBA" id="ARBA00010652"/>
    </source>
</evidence>
<feature type="compositionally biased region" description="Gly residues" evidence="2">
    <location>
        <begin position="421"/>
        <end position="440"/>
    </location>
</feature>